<name>A0A6N3B2E3_9FIRM</name>
<dbReference type="PROSITE" id="PS00455">
    <property type="entry name" value="AMP_BINDING"/>
    <property type="match status" value="1"/>
</dbReference>
<dbReference type="PANTHER" id="PTHR45398:SF1">
    <property type="entry name" value="ENZYME, PUTATIVE (JCVI)-RELATED"/>
    <property type="match status" value="1"/>
</dbReference>
<dbReference type="Gene3D" id="3.40.50.12780">
    <property type="entry name" value="N-terminal domain of ligase-like"/>
    <property type="match status" value="1"/>
</dbReference>
<protein>
    <submittedName>
        <fullName evidence="2">Tyrocidine synthase 1</fullName>
    </submittedName>
</protein>
<proteinExistence type="predicted"/>
<evidence type="ECO:0000259" key="1">
    <source>
        <dbReference type="Pfam" id="PF00501"/>
    </source>
</evidence>
<dbReference type="RefSeq" id="WP_156701395.1">
    <property type="nucleotide sequence ID" value="NZ_CACRUP010000013.1"/>
</dbReference>
<dbReference type="InterPro" id="IPR020845">
    <property type="entry name" value="AMP-binding_CS"/>
</dbReference>
<gene>
    <name evidence="2" type="primary">tycA</name>
    <name evidence="2" type="ORF">PGLFYP46_01514</name>
</gene>
<accession>A0A6N3B2E3</accession>
<feature type="domain" description="AMP-dependent synthetase/ligase" evidence="1">
    <location>
        <begin position="8"/>
        <end position="352"/>
    </location>
</feature>
<dbReference type="AlphaFoldDB" id="A0A6N3B2E3"/>
<reference evidence="2" key="1">
    <citation type="submission" date="2019-11" db="EMBL/GenBank/DDBJ databases">
        <authorList>
            <person name="Feng L."/>
        </authorList>
    </citation>
    <scope>NUCLEOTIDE SEQUENCE</scope>
    <source>
        <strain evidence="2">PgorbachiiLFYP46</strain>
    </source>
</reference>
<dbReference type="SUPFAM" id="SSF56801">
    <property type="entry name" value="Acetyl-CoA synthetase-like"/>
    <property type="match status" value="1"/>
</dbReference>
<evidence type="ECO:0000313" key="2">
    <source>
        <dbReference type="EMBL" id="VYT95996.1"/>
    </source>
</evidence>
<dbReference type="InterPro" id="IPR045851">
    <property type="entry name" value="AMP-bd_C_sf"/>
</dbReference>
<dbReference type="Pfam" id="PF00501">
    <property type="entry name" value="AMP-binding"/>
    <property type="match status" value="1"/>
</dbReference>
<sequence length="494" mass="56785">MLIIDRFEKIVDLKKDKIALVDSEKQITFYELRDKAKILAKKINFILKKTNQPIMVEVDRKVETIISFLAVLYSGNFYVPVNNKDPQNRILEIKGKLGSEIGIFHKKNIFEGICDSIDFSFEGREKYEDINLENILKEIIDTDPAYILFTSGSTGSPKGVVISNRMVLDLIDWIIPALGIKSDYKVANQTPFYFDASVKELALLIGAGNTIYIMEKSLFMFPIKVVEYLNDNEINVILWSVSAINLLANSRVFDLVRPNYLKIITFAGEALSAQKLNYWQKFIAADYFNLYGPTETTVDCCYYKVNRTFKNEETIPIGRACENMNLMILDGDKLSDYGELVVRGTGVSYGYYNDLEKTDKVFVQNPLNKSYPEKVYRTGDIVRLNDFGEIEFLSRKDSQIKLHGFRIEMGEIERAIFSLGVKDVICIFDKDNEKIVAIYSGDEIPKNKFRKELKNLIPAYMIPEIFINLEDLPKTSNTKVDRKKLEKDYYNGKI</sequence>
<dbReference type="EMBL" id="CACRUP010000013">
    <property type="protein sequence ID" value="VYT95996.1"/>
    <property type="molecule type" value="Genomic_DNA"/>
</dbReference>
<dbReference type="InterPro" id="IPR000873">
    <property type="entry name" value="AMP-dep_synth/lig_dom"/>
</dbReference>
<dbReference type="PANTHER" id="PTHR45398">
    <property type="match status" value="1"/>
</dbReference>
<dbReference type="Gene3D" id="3.30.300.30">
    <property type="match status" value="1"/>
</dbReference>
<organism evidence="2">
    <name type="scientific">Peptoniphilus gorbachii</name>
    <dbReference type="NCBI Taxonomy" id="411567"/>
    <lineage>
        <taxon>Bacteria</taxon>
        <taxon>Bacillati</taxon>
        <taxon>Bacillota</taxon>
        <taxon>Tissierellia</taxon>
        <taxon>Tissierellales</taxon>
        <taxon>Peptoniphilaceae</taxon>
        <taxon>Peptoniphilus</taxon>
    </lineage>
</organism>
<dbReference type="InterPro" id="IPR042099">
    <property type="entry name" value="ANL_N_sf"/>
</dbReference>